<dbReference type="AlphaFoldDB" id="A0A6J4MMK8"/>
<feature type="region of interest" description="Disordered" evidence="1">
    <location>
        <begin position="213"/>
        <end position="259"/>
    </location>
</feature>
<feature type="compositionally biased region" description="Basic and acidic residues" evidence="1">
    <location>
        <begin position="308"/>
        <end position="328"/>
    </location>
</feature>
<feature type="compositionally biased region" description="Basic and acidic residues" evidence="1">
    <location>
        <begin position="284"/>
        <end position="296"/>
    </location>
</feature>
<accession>A0A6J4MMK8</accession>
<feature type="non-terminal residue" evidence="2">
    <location>
        <position position="1"/>
    </location>
</feature>
<feature type="region of interest" description="Disordered" evidence="1">
    <location>
        <begin position="1"/>
        <end position="196"/>
    </location>
</feature>
<feature type="region of interest" description="Disordered" evidence="1">
    <location>
        <begin position="451"/>
        <end position="489"/>
    </location>
</feature>
<evidence type="ECO:0000313" key="2">
    <source>
        <dbReference type="EMBL" id="CAA9363569.1"/>
    </source>
</evidence>
<feature type="compositionally biased region" description="Basic and acidic residues" evidence="1">
    <location>
        <begin position="378"/>
        <end position="392"/>
    </location>
</feature>
<organism evidence="2">
    <name type="scientific">uncultured Nocardioidaceae bacterium</name>
    <dbReference type="NCBI Taxonomy" id="253824"/>
    <lineage>
        <taxon>Bacteria</taxon>
        <taxon>Bacillati</taxon>
        <taxon>Actinomycetota</taxon>
        <taxon>Actinomycetes</taxon>
        <taxon>Propionibacteriales</taxon>
        <taxon>Nocardioidaceae</taxon>
        <taxon>environmental samples</taxon>
    </lineage>
</organism>
<protein>
    <submittedName>
        <fullName evidence="2">Uncharacterized protein</fullName>
    </submittedName>
</protein>
<evidence type="ECO:0000256" key="1">
    <source>
        <dbReference type="SAM" id="MobiDB-lite"/>
    </source>
</evidence>
<reference evidence="2" key="1">
    <citation type="submission" date="2020-02" db="EMBL/GenBank/DDBJ databases">
        <authorList>
            <person name="Meier V. D."/>
        </authorList>
    </citation>
    <scope>NUCLEOTIDE SEQUENCE</scope>
    <source>
        <strain evidence="2">AVDCRST_MAG72</strain>
    </source>
</reference>
<gene>
    <name evidence="2" type="ORF">AVDCRST_MAG72-2497</name>
</gene>
<name>A0A6J4MMK8_9ACTN</name>
<feature type="non-terminal residue" evidence="2">
    <location>
        <position position="489"/>
    </location>
</feature>
<feature type="compositionally biased region" description="Basic and acidic residues" evidence="1">
    <location>
        <begin position="112"/>
        <end position="131"/>
    </location>
</feature>
<proteinExistence type="predicted"/>
<feature type="region of interest" description="Disordered" evidence="1">
    <location>
        <begin position="271"/>
        <end position="347"/>
    </location>
</feature>
<feature type="region of interest" description="Disordered" evidence="1">
    <location>
        <begin position="378"/>
        <end position="428"/>
    </location>
</feature>
<feature type="compositionally biased region" description="Gly residues" evidence="1">
    <location>
        <begin position="333"/>
        <end position="342"/>
    </location>
</feature>
<feature type="compositionally biased region" description="Basic residues" evidence="1">
    <location>
        <begin position="158"/>
        <end position="172"/>
    </location>
</feature>
<sequence>GRRGGTAGVLSRGPHSLPREGASLPRRLRPDAQGVGVRHRRPDDRPRDRAEPRRRRGRPGAEEQRGPGGDRQPGLPDRAGAVQPGDQRPAEAAVATRLQRVRGRGARQPQRGRGEGFGRRCPHGHDRDPADPCRGAHGPVLAERESPLPGAQRPDPRRPRRGHRDRHLRHRPAAYDRGLHRPRGGLHQHAVPRPGEPGRVLCLLERLPGDLRGAGRAGGELAGPARQGAVARDQDPAVRAGHRHPERGAQGAGGTAEGVVRRAVDQLDLRPVRGERALLPGAAADHRAGGPADRPRAGRGTGAGRDALAQRDDLSLEPPRLRRGEPDAARAGGEPGAPGGADGRGHDGERRLLLRAGAHARRARTAAVVADVVQRRGGELPRGRPTGDRGERVLAGPGAGTCDRARRTSVAPHGSQRPRRLGRAAGGAGPVARHHRAALHHRAERCLLVRAPAARPHRQRRGPGEGAGRDVERVPRQHALQPAGAHLVL</sequence>
<feature type="compositionally biased region" description="Basic and acidic residues" evidence="1">
    <location>
        <begin position="41"/>
        <end position="51"/>
    </location>
</feature>
<dbReference type="EMBL" id="CADCUJ010000103">
    <property type="protein sequence ID" value="CAA9363569.1"/>
    <property type="molecule type" value="Genomic_DNA"/>
</dbReference>